<keyword evidence="2" id="KW-1185">Reference proteome</keyword>
<gene>
    <name evidence="1" type="ordered locus">M5M_10130</name>
</gene>
<dbReference type="AlphaFoldDB" id="K4KZ73"/>
<evidence type="ECO:0000313" key="1">
    <source>
        <dbReference type="EMBL" id="AFU99207.1"/>
    </source>
</evidence>
<dbReference type="RefSeq" id="WP_015047371.1">
    <property type="nucleotide sequence ID" value="NC_018868.3"/>
</dbReference>
<dbReference type="EMBL" id="CP003746">
    <property type="protein sequence ID" value="AFU99207.1"/>
    <property type="molecule type" value="Genomic_DNA"/>
</dbReference>
<dbReference type="Proteomes" id="UP000000466">
    <property type="component" value="Chromosome"/>
</dbReference>
<dbReference type="OrthoDB" id="5735991at2"/>
<sequence>MTEETIKPAADAPQAQQDQLSLNIPEVVNLACNILHGGFIAKGDEHGKKLFKDLKESEKLNAGTMTVGGKLELALTISLDKKEFCGQFGFPVFKAGLQAMLQNIGKTLNERGDLNYLTSDSGNIMIHKPGVIEKAGEYNVLVLVIMPKANREMNLCLTYINPDQYESLRKAKEAKKSTDE</sequence>
<protein>
    <submittedName>
        <fullName evidence="1">Uncharacterized protein</fullName>
    </submittedName>
</protein>
<dbReference type="HOGENOM" id="CLU_1495235_0_0_6"/>
<reference evidence="1 2" key="1">
    <citation type="journal article" date="2013" name="Genome Announc.">
        <title>Complete genome sequence of Simiduia agarivorans SA1(T), a marine bacterium able to degrade a variety of polysaccharides.</title>
        <authorList>
            <person name="Lin S.Y."/>
            <person name="Shieh W.Y."/>
            <person name="Chen J.S."/>
            <person name="Tang S.L."/>
        </authorList>
    </citation>
    <scope>NUCLEOTIDE SEQUENCE [LARGE SCALE GENOMIC DNA]</scope>
    <source>
        <strain evidence="2">DSM 21679 / JCM 13881 / BCRC 17597 / SA1</strain>
    </source>
</reference>
<evidence type="ECO:0000313" key="2">
    <source>
        <dbReference type="Proteomes" id="UP000000466"/>
    </source>
</evidence>
<organism evidence="1 2">
    <name type="scientific">Simiduia agarivorans (strain DSM 21679 / JCM 13881 / BCRC 17597 / SA1)</name>
    <dbReference type="NCBI Taxonomy" id="1117647"/>
    <lineage>
        <taxon>Bacteria</taxon>
        <taxon>Pseudomonadati</taxon>
        <taxon>Pseudomonadota</taxon>
        <taxon>Gammaproteobacteria</taxon>
        <taxon>Cellvibrionales</taxon>
        <taxon>Cellvibrionaceae</taxon>
        <taxon>Simiduia</taxon>
    </lineage>
</organism>
<dbReference type="eggNOG" id="ENOG5033KT3">
    <property type="taxonomic scope" value="Bacteria"/>
</dbReference>
<dbReference type="STRING" id="1117647.M5M_10130"/>
<dbReference type="KEGG" id="saga:M5M_10130"/>
<accession>K4KZ73</accession>
<name>K4KZ73_SIMAS</name>
<proteinExistence type="predicted"/>